<dbReference type="InterPro" id="IPR053136">
    <property type="entry name" value="UTP_pyrophosphatase-like"/>
</dbReference>
<feature type="domain" description="YgjP-like metallopeptidase" evidence="1">
    <location>
        <begin position="42"/>
        <end position="243"/>
    </location>
</feature>
<accession>A0A6S6XTY3</accession>
<dbReference type="PANTHER" id="PTHR30399:SF1">
    <property type="entry name" value="UTP PYROPHOSPHATASE"/>
    <property type="match status" value="1"/>
</dbReference>
<dbReference type="RefSeq" id="WP_145770111.1">
    <property type="nucleotide sequence ID" value="NZ_LR778301.1"/>
</dbReference>
<dbReference type="CDD" id="cd07344">
    <property type="entry name" value="M48_yhfN_like"/>
    <property type="match status" value="1"/>
</dbReference>
<evidence type="ECO:0000259" key="1">
    <source>
        <dbReference type="Pfam" id="PF01863"/>
    </source>
</evidence>
<sequence>MSLPEQLLLFQQLPPAKPAPRMRHVLLCGRAIAYELRQGGRRRLTMHIDERGLRVGSPRAMPLTEIEAFILDHGDWVIAKLDEFASRQGLRQLAIRDGQRLPLLGGEVEVRVSSGANRFHWREEWLELAARKDADLDELARRALKARALEVFAERLTLFAHAMGHDHPPPLSLSSARARWGSCSLLTGIRLNWRLIHLPLDLVDYVAVHELAHLREMNHSPRFWAEVARGCPEWRERRAELKRRGAEIPIV</sequence>
<reference evidence="2 3" key="1">
    <citation type="submission" date="2020-03" db="EMBL/GenBank/DDBJ databases">
        <authorList>
            <consortium name="Genoscope - CEA"/>
            <person name="William W."/>
        </authorList>
    </citation>
    <scope>NUCLEOTIDE SEQUENCE [LARGE SCALE GENOMIC DNA]</scope>
    <source>
        <strain evidence="3">DSM 16959</strain>
    </source>
</reference>
<dbReference type="EMBL" id="LR778301">
    <property type="protein sequence ID" value="CAB1367407.1"/>
    <property type="molecule type" value="Genomic_DNA"/>
</dbReference>
<evidence type="ECO:0000313" key="3">
    <source>
        <dbReference type="Proteomes" id="UP000515733"/>
    </source>
</evidence>
<dbReference type="PANTHER" id="PTHR30399">
    <property type="entry name" value="UNCHARACTERIZED PROTEIN YGJP"/>
    <property type="match status" value="1"/>
</dbReference>
<name>A0A6S6XTY3_9PROT</name>
<protein>
    <recommendedName>
        <fullName evidence="1">YgjP-like metallopeptidase domain-containing protein</fullName>
    </recommendedName>
</protein>
<evidence type="ECO:0000313" key="2">
    <source>
        <dbReference type="EMBL" id="CAB1367407.1"/>
    </source>
</evidence>
<dbReference type="OrthoDB" id="9811177at2"/>
<keyword evidence="3" id="KW-1185">Reference proteome</keyword>
<dbReference type="Pfam" id="PF01863">
    <property type="entry name" value="YgjP-like"/>
    <property type="match status" value="1"/>
</dbReference>
<organism evidence="2 3">
    <name type="scientific">Denitratisoma oestradiolicum</name>
    <dbReference type="NCBI Taxonomy" id="311182"/>
    <lineage>
        <taxon>Bacteria</taxon>
        <taxon>Pseudomonadati</taxon>
        <taxon>Pseudomonadota</taxon>
        <taxon>Betaproteobacteria</taxon>
        <taxon>Nitrosomonadales</taxon>
        <taxon>Sterolibacteriaceae</taxon>
        <taxon>Denitratisoma</taxon>
    </lineage>
</organism>
<gene>
    <name evidence="2" type="ORF">DENOEST_0235</name>
</gene>
<dbReference type="InterPro" id="IPR002725">
    <property type="entry name" value="YgjP-like_metallopeptidase"/>
</dbReference>
<dbReference type="AlphaFoldDB" id="A0A6S6XTY3"/>
<dbReference type="KEGG" id="doe:DENOEST_0235"/>
<dbReference type="Proteomes" id="UP000515733">
    <property type="component" value="Chromosome"/>
</dbReference>
<dbReference type="Gene3D" id="3.30.2010.10">
    <property type="entry name" value="Metalloproteases ('zincins'), catalytic domain"/>
    <property type="match status" value="1"/>
</dbReference>
<proteinExistence type="predicted"/>